<dbReference type="SUPFAM" id="SSF54593">
    <property type="entry name" value="Glyoxalase/Bleomycin resistance protein/Dihydroxybiphenyl dioxygenase"/>
    <property type="match status" value="1"/>
</dbReference>
<dbReference type="InterPro" id="IPR029068">
    <property type="entry name" value="Glyas_Bleomycin-R_OHBP_Dase"/>
</dbReference>
<reference evidence="1 2" key="1">
    <citation type="submission" date="2019-07" db="EMBL/GenBank/DDBJ databases">
        <authorList>
            <person name="Li J."/>
        </authorList>
    </citation>
    <scope>NUCLEOTIDE SEQUENCE [LARGE SCALE GENOMIC DNA]</scope>
    <source>
        <strain evidence="1 2">TKL69</strain>
    </source>
</reference>
<dbReference type="CDD" id="cd06587">
    <property type="entry name" value="VOC"/>
    <property type="match status" value="1"/>
</dbReference>
<dbReference type="KEGG" id="aqt:FN924_04365"/>
<evidence type="ECO:0008006" key="3">
    <source>
        <dbReference type="Google" id="ProtNLM"/>
    </source>
</evidence>
<protein>
    <recommendedName>
        <fullName evidence="3">VOC family protein</fullName>
    </recommendedName>
</protein>
<evidence type="ECO:0000313" key="1">
    <source>
        <dbReference type="EMBL" id="QDP39475.1"/>
    </source>
</evidence>
<keyword evidence="2" id="KW-1185">Reference proteome</keyword>
<sequence length="112" mass="13087">MQRFKLKRFDGGIIKVDGDRKKAVDWYCKHFNLKEGQDIPEEEMTILTYPSGFAMTIQNVKEDEQLDSTSNIRFCFETADLVETHSYFNQSNVRTTDRYLSIDGTPSFNFLI</sequence>
<dbReference type="Proteomes" id="UP000315215">
    <property type="component" value="Chromosome"/>
</dbReference>
<dbReference type="RefSeq" id="WP_143892225.1">
    <property type="nucleotide sequence ID" value="NZ_CP041666.1"/>
</dbReference>
<proteinExistence type="predicted"/>
<name>A0A516KDJ3_9BACI</name>
<organism evidence="1 2">
    <name type="scientific">Radiobacillus deserti</name>
    <dbReference type="NCBI Taxonomy" id="2594883"/>
    <lineage>
        <taxon>Bacteria</taxon>
        <taxon>Bacillati</taxon>
        <taxon>Bacillota</taxon>
        <taxon>Bacilli</taxon>
        <taxon>Bacillales</taxon>
        <taxon>Bacillaceae</taxon>
        <taxon>Radiobacillus</taxon>
    </lineage>
</organism>
<accession>A0A516KDJ3</accession>
<dbReference type="EMBL" id="CP041666">
    <property type="protein sequence ID" value="QDP39475.1"/>
    <property type="molecule type" value="Genomic_DNA"/>
</dbReference>
<evidence type="ECO:0000313" key="2">
    <source>
        <dbReference type="Proteomes" id="UP000315215"/>
    </source>
</evidence>
<dbReference type="AlphaFoldDB" id="A0A516KDJ3"/>
<gene>
    <name evidence="1" type="ORF">FN924_04365</name>
</gene>
<dbReference type="OrthoDB" id="2797614at2"/>